<accession>A0ABS5J6U0</accession>
<feature type="domain" description="CzcB-like barrel-sandwich hybrid" evidence="3">
    <location>
        <begin position="57"/>
        <end position="188"/>
    </location>
</feature>
<name>A0ABS5J6U0_9BACT</name>
<dbReference type="Pfam" id="PF25973">
    <property type="entry name" value="BSH_CzcB"/>
    <property type="match status" value="1"/>
</dbReference>
<dbReference type="Gene3D" id="2.40.420.20">
    <property type="match status" value="1"/>
</dbReference>
<proteinExistence type="inferred from homology"/>
<dbReference type="SUPFAM" id="SSF111369">
    <property type="entry name" value="HlyD-like secretion proteins"/>
    <property type="match status" value="1"/>
</dbReference>
<sequence length="360" mass="38488">MIISAGLYSCSTSGAKEGKEASAPEAAAPALEAFPLEKGSVSSAIQIPGELIAFQQVDLYAKVSSFIKKMNVDVGSEVTTGQLLCSMEAPEINSQLSGAESRLKSQEAIYLSSKATYDRLLETSKTPGTISQNDLDVAYARQKSDLAQLDAAKAAHREVGDNRNYLEIRAPFSGVITARNVSAGAYVGPSGKGSEMPIFTLQEQKKLRLVVSIPEAYTSYLNNQSEVNFTVRSLAEKQFKGKVIRLAGALDRKLRSQHIEIDVANNDKTLLPGMVAEVAIPLNGNGSNFVVPSSAILNSTKGVFVIKVADKKTKWVPVTTGQSEKGRTEIFGELNAGDVLVTTASEEIRDEAVAANVKVK</sequence>
<protein>
    <submittedName>
        <fullName evidence="4">Efflux RND transporter periplasmic adaptor subunit</fullName>
    </submittedName>
</protein>
<evidence type="ECO:0000313" key="4">
    <source>
        <dbReference type="EMBL" id="MBS0030937.1"/>
    </source>
</evidence>
<comment type="similarity">
    <text evidence="1">Belongs to the membrane fusion protein (MFP) (TC 8.A.1) family.</text>
</comment>
<evidence type="ECO:0000259" key="2">
    <source>
        <dbReference type="Pfam" id="PF25954"/>
    </source>
</evidence>
<dbReference type="NCBIfam" id="TIGR01730">
    <property type="entry name" value="RND_mfp"/>
    <property type="match status" value="1"/>
</dbReference>
<dbReference type="PANTHER" id="PTHR30469">
    <property type="entry name" value="MULTIDRUG RESISTANCE PROTEIN MDTA"/>
    <property type="match status" value="1"/>
</dbReference>
<dbReference type="Gene3D" id="2.40.50.100">
    <property type="match status" value="1"/>
</dbReference>
<comment type="caution">
    <text evidence="4">The sequence shown here is derived from an EMBL/GenBank/DDBJ whole genome shotgun (WGS) entry which is preliminary data.</text>
</comment>
<dbReference type="Proteomes" id="UP000676386">
    <property type="component" value="Unassembled WGS sequence"/>
</dbReference>
<dbReference type="Gene3D" id="2.40.30.170">
    <property type="match status" value="1"/>
</dbReference>
<dbReference type="InterPro" id="IPR006143">
    <property type="entry name" value="RND_pump_MFP"/>
</dbReference>
<dbReference type="InterPro" id="IPR058792">
    <property type="entry name" value="Beta-barrel_RND_2"/>
</dbReference>
<keyword evidence="5" id="KW-1185">Reference proteome</keyword>
<dbReference type="EMBL" id="JAGTXB010000018">
    <property type="protein sequence ID" value="MBS0030937.1"/>
    <property type="molecule type" value="Genomic_DNA"/>
</dbReference>
<gene>
    <name evidence="4" type="ORF">KE626_26665</name>
</gene>
<feature type="domain" description="CusB-like beta-barrel" evidence="2">
    <location>
        <begin position="209"/>
        <end position="280"/>
    </location>
</feature>
<evidence type="ECO:0000256" key="1">
    <source>
        <dbReference type="ARBA" id="ARBA00009477"/>
    </source>
</evidence>
<dbReference type="Pfam" id="PF25954">
    <property type="entry name" value="Beta-barrel_RND_2"/>
    <property type="match status" value="1"/>
</dbReference>
<dbReference type="Gene3D" id="1.10.287.470">
    <property type="entry name" value="Helix hairpin bin"/>
    <property type="match status" value="1"/>
</dbReference>
<dbReference type="PANTHER" id="PTHR30469:SF37">
    <property type="entry name" value="RAGD PROTEIN"/>
    <property type="match status" value="1"/>
</dbReference>
<evidence type="ECO:0000313" key="5">
    <source>
        <dbReference type="Proteomes" id="UP000676386"/>
    </source>
</evidence>
<evidence type="ECO:0000259" key="3">
    <source>
        <dbReference type="Pfam" id="PF25973"/>
    </source>
</evidence>
<organism evidence="4 5">
    <name type="scientific">Chitinophaga hostae</name>
    <dbReference type="NCBI Taxonomy" id="2831022"/>
    <lineage>
        <taxon>Bacteria</taxon>
        <taxon>Pseudomonadati</taxon>
        <taxon>Bacteroidota</taxon>
        <taxon>Chitinophagia</taxon>
        <taxon>Chitinophagales</taxon>
        <taxon>Chitinophagaceae</taxon>
        <taxon>Chitinophaga</taxon>
    </lineage>
</organism>
<dbReference type="InterPro" id="IPR058647">
    <property type="entry name" value="BSH_CzcB-like"/>
</dbReference>
<reference evidence="4 5" key="1">
    <citation type="submission" date="2021-04" db="EMBL/GenBank/DDBJ databases">
        <title>Chitinophaga sp. nov., isolated from the rhizosphere soil.</title>
        <authorList>
            <person name="He S."/>
        </authorList>
    </citation>
    <scope>NUCLEOTIDE SEQUENCE [LARGE SCALE GENOMIC DNA]</scope>
    <source>
        <strain evidence="4 5">2R12</strain>
    </source>
</reference>